<dbReference type="Gene3D" id="3.40.50.10070">
    <property type="entry name" value="TolB, N-terminal domain"/>
    <property type="match status" value="1"/>
</dbReference>
<dbReference type="EMBL" id="JBHRXI010000025">
    <property type="protein sequence ID" value="MFC3615980.1"/>
    <property type="molecule type" value="Genomic_DNA"/>
</dbReference>
<dbReference type="Pfam" id="PF00211">
    <property type="entry name" value="Guanylate_cyc"/>
    <property type="match status" value="1"/>
</dbReference>
<dbReference type="InterPro" id="IPR050697">
    <property type="entry name" value="Adenylyl/Guanylyl_Cyclase_3/4"/>
</dbReference>
<keyword evidence="2" id="KW-1133">Transmembrane helix</keyword>
<gene>
    <name evidence="4" type="ORF">ACFORG_19680</name>
</gene>
<dbReference type="Pfam" id="PF04052">
    <property type="entry name" value="TolB_N"/>
    <property type="match status" value="1"/>
</dbReference>
<dbReference type="Pfam" id="PF13181">
    <property type="entry name" value="TPR_8"/>
    <property type="match status" value="1"/>
</dbReference>
<dbReference type="GO" id="GO:0016779">
    <property type="term" value="F:nucleotidyltransferase activity"/>
    <property type="evidence" value="ECO:0007669"/>
    <property type="project" value="UniProtKB-KW"/>
</dbReference>
<keyword evidence="5" id="KW-1185">Reference proteome</keyword>
<comment type="caution">
    <text evidence="4">The sequence shown here is derived from an EMBL/GenBank/DDBJ whole genome shotgun (WGS) entry which is preliminary data.</text>
</comment>
<accession>A0ABV7TLZ4</accession>
<name>A0ABV7TLZ4_9RHOB</name>
<dbReference type="CDD" id="cd07302">
    <property type="entry name" value="CHD"/>
    <property type="match status" value="1"/>
</dbReference>
<feature type="repeat" description="TPR" evidence="1">
    <location>
        <begin position="449"/>
        <end position="482"/>
    </location>
</feature>
<dbReference type="InterPro" id="IPR011990">
    <property type="entry name" value="TPR-like_helical_dom_sf"/>
</dbReference>
<dbReference type="PROSITE" id="PS50125">
    <property type="entry name" value="GUANYLATE_CYCLASE_2"/>
    <property type="match status" value="1"/>
</dbReference>
<evidence type="ECO:0000256" key="2">
    <source>
        <dbReference type="SAM" id="Phobius"/>
    </source>
</evidence>
<reference evidence="5" key="1">
    <citation type="journal article" date="2019" name="Int. J. Syst. Evol. Microbiol.">
        <title>The Global Catalogue of Microorganisms (GCM) 10K type strain sequencing project: providing services to taxonomists for standard genome sequencing and annotation.</title>
        <authorList>
            <consortium name="The Broad Institute Genomics Platform"/>
            <consortium name="The Broad Institute Genome Sequencing Center for Infectious Disease"/>
            <person name="Wu L."/>
            <person name="Ma J."/>
        </authorList>
    </citation>
    <scope>NUCLEOTIDE SEQUENCE [LARGE SCALE GENOMIC DNA]</scope>
    <source>
        <strain evidence="5">KCTC 42911</strain>
    </source>
</reference>
<dbReference type="Pfam" id="PF14559">
    <property type="entry name" value="TPR_19"/>
    <property type="match status" value="1"/>
</dbReference>
<keyword evidence="4" id="KW-0808">Transferase</keyword>
<dbReference type="Gene3D" id="1.25.40.10">
    <property type="entry name" value="Tetratricopeptide repeat domain"/>
    <property type="match status" value="2"/>
</dbReference>
<dbReference type="InterPro" id="IPR007195">
    <property type="entry name" value="TolB_N"/>
</dbReference>
<keyword evidence="2" id="KW-0472">Membrane</keyword>
<evidence type="ECO:0000313" key="5">
    <source>
        <dbReference type="Proteomes" id="UP001595629"/>
    </source>
</evidence>
<dbReference type="PROSITE" id="PS50005">
    <property type="entry name" value="TPR"/>
    <property type="match status" value="1"/>
</dbReference>
<organism evidence="4 5">
    <name type="scientific">Lutimaribacter marinistellae</name>
    <dbReference type="NCBI Taxonomy" id="1820329"/>
    <lineage>
        <taxon>Bacteria</taxon>
        <taxon>Pseudomonadati</taxon>
        <taxon>Pseudomonadota</taxon>
        <taxon>Alphaproteobacteria</taxon>
        <taxon>Rhodobacterales</taxon>
        <taxon>Roseobacteraceae</taxon>
        <taxon>Lutimaribacter</taxon>
    </lineage>
</organism>
<dbReference type="InterPro" id="IPR019734">
    <property type="entry name" value="TPR_rpt"/>
</dbReference>
<evidence type="ECO:0000259" key="3">
    <source>
        <dbReference type="PROSITE" id="PS50125"/>
    </source>
</evidence>
<keyword evidence="1" id="KW-0802">TPR repeat</keyword>
<feature type="transmembrane region" description="Helical" evidence="2">
    <location>
        <begin position="186"/>
        <end position="205"/>
    </location>
</feature>
<keyword evidence="2" id="KW-0812">Transmembrane</keyword>
<protein>
    <submittedName>
        <fullName evidence="4">Adenylate/guanylate cyclase domain-containing protein</fullName>
        <ecNumber evidence="4">2.7.7.-</ecNumber>
    </submittedName>
</protein>
<dbReference type="SUPFAM" id="SSF52964">
    <property type="entry name" value="TolB, N-terminal domain"/>
    <property type="match status" value="1"/>
</dbReference>
<evidence type="ECO:0000256" key="1">
    <source>
        <dbReference type="PROSITE-ProRule" id="PRU00339"/>
    </source>
</evidence>
<dbReference type="EC" id="2.7.7.-" evidence="4"/>
<dbReference type="Proteomes" id="UP001595629">
    <property type="component" value="Unassembled WGS sequence"/>
</dbReference>
<dbReference type="InterPro" id="IPR001054">
    <property type="entry name" value="A/G_cyclase"/>
</dbReference>
<sequence length="615" mass="67934">MKRHLCAILAADIVGYSRLVEADETGVLTRQKKHLSQFLLPVIERHRGRIVKLMGDGILVEFSSAVEAVSCAVEVQREMPEREAGYPEGSRIEYRIGINLGDVVAEGEDILGTGVNIAARLEQAADPGGICVSGTVYDQLGALPSLRLEPLGEIEVKNIEKPVRAYRIALSPDGMTAPPRIRRKKILPAALAMVAASIVGGWFFFSTSPRFAQSTGSEQVTDDRPSIAVLPFDNFGAAGEEDYFSDGMTEDLITDLSKVSGLFVLARNTTFAYRDQAMDLQEVARELGVQYVVEGSVRRVGDRIRINAQLIDARTGGHIWADRYDRDMTDVLELQDDVVKRIVTELAVTLDPDEAARLAEPKQVDPEAYDLLLRGLEQFRRFSPDTNRVARSYFERALAIDPNFARAEADLALTYAMDAEQVWTQYPHEASRKAQLHAERALKLDAKLAQVHFAFSLVHRNLGDIDASIAASQRAVELDPNYADGYATLASSLAYAGRVDESFAAIEHAVKLNPIRAFFYVWIEGLAHYVAGDHARAAELFERVLIANPEFTAAHRMLAATYIELDQIDDAEWSAHEVLATAPGFRVSLDAKVTNFMDAELKERYLAALQQAGLP</sequence>
<dbReference type="PANTHER" id="PTHR43081:SF19">
    <property type="entry name" value="PH-SENSITIVE ADENYLATE CYCLASE RV1264"/>
    <property type="match status" value="1"/>
</dbReference>
<dbReference type="SMART" id="SM00028">
    <property type="entry name" value="TPR"/>
    <property type="match status" value="5"/>
</dbReference>
<dbReference type="RefSeq" id="WP_386737256.1">
    <property type="nucleotide sequence ID" value="NZ_JBHRXI010000025.1"/>
</dbReference>
<proteinExistence type="predicted"/>
<evidence type="ECO:0000313" key="4">
    <source>
        <dbReference type="EMBL" id="MFC3615980.1"/>
    </source>
</evidence>
<dbReference type="InterPro" id="IPR029787">
    <property type="entry name" value="Nucleotide_cyclase"/>
</dbReference>
<dbReference type="SUPFAM" id="SSF48452">
    <property type="entry name" value="TPR-like"/>
    <property type="match status" value="1"/>
</dbReference>
<feature type="domain" description="Guanylate cyclase" evidence="3">
    <location>
        <begin position="7"/>
        <end position="122"/>
    </location>
</feature>
<dbReference type="SUPFAM" id="SSF55073">
    <property type="entry name" value="Nucleotide cyclase"/>
    <property type="match status" value="1"/>
</dbReference>
<dbReference type="Gene3D" id="3.30.70.1230">
    <property type="entry name" value="Nucleotide cyclase"/>
    <property type="match status" value="1"/>
</dbReference>
<keyword evidence="4" id="KW-0548">Nucleotidyltransferase</keyword>
<dbReference type="PANTHER" id="PTHR43081">
    <property type="entry name" value="ADENYLATE CYCLASE, TERMINAL-DIFFERENTIATION SPECIFIC-RELATED"/>
    <property type="match status" value="1"/>
</dbReference>